<evidence type="ECO:0000313" key="2">
    <source>
        <dbReference type="Proteomes" id="UP001140234"/>
    </source>
</evidence>
<feature type="non-terminal residue" evidence="1">
    <location>
        <position position="1"/>
    </location>
</feature>
<name>A0ACC1JQL1_9FUNG</name>
<comment type="caution">
    <text evidence="1">The sequence shown here is derived from an EMBL/GenBank/DDBJ whole genome shotgun (WGS) entry which is preliminary data.</text>
</comment>
<gene>
    <name evidence="1" type="ORF">IWQ57_004857</name>
</gene>
<organism evidence="1 2">
    <name type="scientific">Coemansia nantahalensis</name>
    <dbReference type="NCBI Taxonomy" id="2789366"/>
    <lineage>
        <taxon>Eukaryota</taxon>
        <taxon>Fungi</taxon>
        <taxon>Fungi incertae sedis</taxon>
        <taxon>Zoopagomycota</taxon>
        <taxon>Kickxellomycotina</taxon>
        <taxon>Kickxellomycetes</taxon>
        <taxon>Kickxellales</taxon>
        <taxon>Kickxellaceae</taxon>
        <taxon>Coemansia</taxon>
    </lineage>
</organism>
<evidence type="ECO:0000313" key="1">
    <source>
        <dbReference type="EMBL" id="KAJ2765235.1"/>
    </source>
</evidence>
<reference evidence="1" key="1">
    <citation type="submission" date="2022-07" db="EMBL/GenBank/DDBJ databases">
        <title>Phylogenomic reconstructions and comparative analyses of Kickxellomycotina fungi.</title>
        <authorList>
            <person name="Reynolds N.K."/>
            <person name="Stajich J.E."/>
            <person name="Barry K."/>
            <person name="Grigoriev I.V."/>
            <person name="Crous P."/>
            <person name="Smith M.E."/>
        </authorList>
    </citation>
    <scope>NUCLEOTIDE SEQUENCE</scope>
    <source>
        <strain evidence="1">CBS 109366</strain>
    </source>
</reference>
<accession>A0ACC1JQL1</accession>
<proteinExistence type="predicted"/>
<protein>
    <submittedName>
        <fullName evidence="1">Uncharacterized protein</fullName>
    </submittedName>
</protein>
<dbReference type="Proteomes" id="UP001140234">
    <property type="component" value="Unassembled WGS sequence"/>
</dbReference>
<keyword evidence="2" id="KW-1185">Reference proteome</keyword>
<dbReference type="EMBL" id="JANBUJ010002073">
    <property type="protein sequence ID" value="KAJ2765235.1"/>
    <property type="molecule type" value="Genomic_DNA"/>
</dbReference>
<sequence>RDMRIAVVGGMGAVAREVAVQAMEAGHFVSWHLYPSHTLEDPSLESDYTQVLRIVRGAWDDEQQYMAALSTCDAVVVVLDQRYTKPEQFVPIQRLVQRSMRSHGLERIVLVTAHGSGDSNRQLDWMHWARFNVNQALHSLSIASGLLCWSVAAQYSAQEAVLAADASLKYTVLRPATVTDGPATGTYLASPTHVFGGYISAADVADCALKALSHEMDISQAFSLAYSSRVA</sequence>